<keyword evidence="4 9" id="KW-0997">Cell inner membrane</keyword>
<dbReference type="AlphaFoldDB" id="Q1YL51"/>
<dbReference type="PANTHER" id="PTHR35011:SF10">
    <property type="entry name" value="TRAP TRANSPORTER SMALL PERMEASE PROTEIN"/>
    <property type="match status" value="1"/>
</dbReference>
<keyword evidence="3" id="KW-1003">Cell membrane</keyword>
<sequence length="184" mass="20281">MHHFARFASWVFGLSLVALSFFVAAETVARKLFNFSFEGADELGGYVLAIGSSLAFTVALVDRAHVRIDFLHRRLPATIRSVLDWLSIVSLALFGLFLVYVGRFVIADTIAYGSVAPTPWATPMIYPQAGWFAGYVLFAFVAVGLALYATYLLLRGRLDALSEAFDPKGVEDEIKEELGNVHAR</sequence>
<feature type="domain" description="Tripartite ATP-independent periplasmic transporters DctQ component" evidence="10">
    <location>
        <begin position="22"/>
        <end position="144"/>
    </location>
</feature>
<evidence type="ECO:0000256" key="3">
    <source>
        <dbReference type="ARBA" id="ARBA00022475"/>
    </source>
</evidence>
<dbReference type="Proteomes" id="UP000000321">
    <property type="component" value="Unassembled WGS sequence"/>
</dbReference>
<feature type="transmembrane region" description="Helical" evidence="9">
    <location>
        <begin position="132"/>
        <end position="154"/>
    </location>
</feature>
<dbReference type="InterPro" id="IPR055348">
    <property type="entry name" value="DctQ"/>
</dbReference>
<feature type="transmembrane region" description="Helical" evidence="9">
    <location>
        <begin position="82"/>
        <end position="106"/>
    </location>
</feature>
<dbReference type="BioCyc" id="AURANTIMONAS:SI859A1_02696-MONOMER"/>
<evidence type="ECO:0000259" key="10">
    <source>
        <dbReference type="Pfam" id="PF04290"/>
    </source>
</evidence>
<keyword evidence="2 9" id="KW-0813">Transport</keyword>
<comment type="similarity">
    <text evidence="8 9">Belongs to the TRAP transporter small permease family.</text>
</comment>
<comment type="subunit">
    <text evidence="9">The complex comprises the extracytoplasmic solute receptor protein and the two transmembrane proteins.</text>
</comment>
<dbReference type="GO" id="GO:0022857">
    <property type="term" value="F:transmembrane transporter activity"/>
    <property type="evidence" value="ECO:0007669"/>
    <property type="project" value="UniProtKB-UniRule"/>
</dbReference>
<protein>
    <recommendedName>
        <fullName evidence="9">TRAP transporter small permease protein</fullName>
    </recommendedName>
</protein>
<proteinExistence type="inferred from homology"/>
<keyword evidence="5 9" id="KW-0812">Transmembrane</keyword>
<comment type="subcellular location">
    <subcellularLocation>
        <location evidence="1 9">Cell inner membrane</location>
        <topology evidence="1 9">Multi-pass membrane protein</topology>
    </subcellularLocation>
</comment>
<evidence type="ECO:0000256" key="4">
    <source>
        <dbReference type="ARBA" id="ARBA00022519"/>
    </source>
</evidence>
<organism evidence="11 12">
    <name type="scientific">Aurantimonas manganoxydans (strain ATCC BAA-1229 / DSM 21871 / SI85-9A1)</name>
    <dbReference type="NCBI Taxonomy" id="287752"/>
    <lineage>
        <taxon>Bacteria</taxon>
        <taxon>Pseudomonadati</taxon>
        <taxon>Pseudomonadota</taxon>
        <taxon>Alphaproteobacteria</taxon>
        <taxon>Hyphomicrobiales</taxon>
        <taxon>Aurantimonadaceae</taxon>
        <taxon>Aurantimonas</taxon>
    </lineage>
</organism>
<evidence type="ECO:0000256" key="2">
    <source>
        <dbReference type="ARBA" id="ARBA00022448"/>
    </source>
</evidence>
<evidence type="ECO:0000256" key="8">
    <source>
        <dbReference type="ARBA" id="ARBA00038436"/>
    </source>
</evidence>
<dbReference type="InterPro" id="IPR007387">
    <property type="entry name" value="TRAP_DctQ"/>
</dbReference>
<dbReference type="Pfam" id="PF04290">
    <property type="entry name" value="DctQ"/>
    <property type="match status" value="1"/>
</dbReference>
<accession>Q1YL51</accession>
<dbReference type="GO" id="GO:0005886">
    <property type="term" value="C:plasma membrane"/>
    <property type="evidence" value="ECO:0007669"/>
    <property type="project" value="UniProtKB-SubCell"/>
</dbReference>
<dbReference type="EMBL" id="AAPJ01000001">
    <property type="protein sequence ID" value="EAS51880.1"/>
    <property type="molecule type" value="Genomic_DNA"/>
</dbReference>
<name>Q1YL51_AURMS</name>
<feature type="transmembrane region" description="Helical" evidence="9">
    <location>
        <begin position="43"/>
        <end position="61"/>
    </location>
</feature>
<dbReference type="RefSeq" id="WP_009210518.1">
    <property type="nucleotide sequence ID" value="NZ_BBWP01000002.1"/>
</dbReference>
<reference evidence="11 12" key="1">
    <citation type="journal article" date="2008" name="Appl. Environ. Microbiol.">
        <title>Genomic insights into Mn(II) oxidation by the marine alphaproteobacterium Aurantimonas sp. strain SI85-9A1.</title>
        <authorList>
            <person name="Dick G.J."/>
            <person name="Podell S."/>
            <person name="Johnson H.A."/>
            <person name="Rivera-Espinoza Y."/>
            <person name="Bernier-Latmani R."/>
            <person name="McCarthy J.K."/>
            <person name="Torpey J.W."/>
            <person name="Clement B.G."/>
            <person name="Gaasterland T."/>
            <person name="Tebo B.M."/>
        </authorList>
    </citation>
    <scope>NUCLEOTIDE SEQUENCE [LARGE SCALE GENOMIC DNA]</scope>
    <source>
        <strain evidence="11 12">SI85-9A1</strain>
    </source>
</reference>
<evidence type="ECO:0000313" key="11">
    <source>
        <dbReference type="EMBL" id="EAS51880.1"/>
    </source>
</evidence>
<evidence type="ECO:0000256" key="9">
    <source>
        <dbReference type="RuleBase" id="RU369079"/>
    </source>
</evidence>
<comment type="caution">
    <text evidence="11">The sequence shown here is derived from an EMBL/GenBank/DDBJ whole genome shotgun (WGS) entry which is preliminary data.</text>
</comment>
<evidence type="ECO:0000256" key="6">
    <source>
        <dbReference type="ARBA" id="ARBA00022989"/>
    </source>
</evidence>
<keyword evidence="12" id="KW-1185">Reference proteome</keyword>
<comment type="function">
    <text evidence="9">Part of the tripartite ATP-independent periplasmic (TRAP) transport system.</text>
</comment>
<evidence type="ECO:0000256" key="7">
    <source>
        <dbReference type="ARBA" id="ARBA00023136"/>
    </source>
</evidence>
<evidence type="ECO:0000313" key="12">
    <source>
        <dbReference type="Proteomes" id="UP000000321"/>
    </source>
</evidence>
<evidence type="ECO:0000256" key="5">
    <source>
        <dbReference type="ARBA" id="ARBA00022692"/>
    </source>
</evidence>
<keyword evidence="7 9" id="KW-0472">Membrane</keyword>
<evidence type="ECO:0000256" key="1">
    <source>
        <dbReference type="ARBA" id="ARBA00004429"/>
    </source>
</evidence>
<dbReference type="GO" id="GO:0015740">
    <property type="term" value="P:C4-dicarboxylate transport"/>
    <property type="evidence" value="ECO:0007669"/>
    <property type="project" value="TreeGrafter"/>
</dbReference>
<dbReference type="PANTHER" id="PTHR35011">
    <property type="entry name" value="2,3-DIKETO-L-GULONATE TRAP TRANSPORTER SMALL PERMEASE PROTEIN YIAM"/>
    <property type="match status" value="1"/>
</dbReference>
<comment type="caution">
    <text evidence="9">Lacks conserved residue(s) required for the propagation of feature annotation.</text>
</comment>
<gene>
    <name evidence="11" type="ORF">SI859A1_02696</name>
</gene>
<keyword evidence="6 9" id="KW-1133">Transmembrane helix</keyword>
<dbReference type="HOGENOM" id="CLU_086356_1_0_5"/>
<dbReference type="OrthoDB" id="6160477at2"/>